<dbReference type="InterPro" id="IPR049552">
    <property type="entry name" value="PKS_DH_N"/>
</dbReference>
<dbReference type="Proteomes" id="UP001358417">
    <property type="component" value="Unassembled WGS sequence"/>
</dbReference>
<feature type="domain" description="Carrier" evidence="10">
    <location>
        <begin position="2094"/>
        <end position="2175"/>
    </location>
</feature>
<dbReference type="Gene3D" id="3.40.47.10">
    <property type="match status" value="1"/>
</dbReference>
<dbReference type="InterPro" id="IPR001227">
    <property type="entry name" value="Ac_transferase_dom_sf"/>
</dbReference>
<name>A0AAV9NEC9_9EURO</name>
<proteinExistence type="inferred from homology"/>
<dbReference type="CDD" id="cd01941">
    <property type="entry name" value="YeiC_kinase_like"/>
    <property type="match status" value="1"/>
</dbReference>
<dbReference type="GO" id="GO:0031177">
    <property type="term" value="F:phosphopantetheine binding"/>
    <property type="evidence" value="ECO:0007669"/>
    <property type="project" value="InterPro"/>
</dbReference>
<dbReference type="RefSeq" id="XP_064707874.1">
    <property type="nucleotide sequence ID" value="XM_064855974.1"/>
</dbReference>
<dbReference type="GeneID" id="89980597"/>
<dbReference type="InterPro" id="IPR050091">
    <property type="entry name" value="PKS_NRPS_Biosynth_Enz"/>
</dbReference>
<evidence type="ECO:0000256" key="5">
    <source>
        <dbReference type="ARBA" id="ARBA00023268"/>
    </source>
</evidence>
<dbReference type="Pfam" id="PF00755">
    <property type="entry name" value="Carn_acyltransf"/>
    <property type="match status" value="1"/>
</dbReference>
<evidence type="ECO:0000313" key="13">
    <source>
        <dbReference type="EMBL" id="KAK5055904.1"/>
    </source>
</evidence>
<feature type="active site" description="Proton donor; for dehydratase activity" evidence="8">
    <location>
        <position position="1168"/>
    </location>
</feature>
<dbReference type="GO" id="GO:0004730">
    <property type="term" value="F:pseudouridylate synthase activity"/>
    <property type="evidence" value="ECO:0007669"/>
    <property type="project" value="InterPro"/>
</dbReference>
<dbReference type="GO" id="GO:0006633">
    <property type="term" value="P:fatty acid biosynthetic process"/>
    <property type="evidence" value="ECO:0007669"/>
    <property type="project" value="TreeGrafter"/>
</dbReference>
<dbReference type="SUPFAM" id="SSF47336">
    <property type="entry name" value="ACP-like"/>
    <property type="match status" value="1"/>
</dbReference>
<dbReference type="InterPro" id="IPR039551">
    <property type="entry name" value="Cho/carn_acyl_trans"/>
</dbReference>
<dbReference type="InterPro" id="IPR020807">
    <property type="entry name" value="PKS_DH"/>
</dbReference>
<dbReference type="InterPro" id="IPR049551">
    <property type="entry name" value="PKS_DH_C"/>
</dbReference>
<dbReference type="Pfam" id="PF08240">
    <property type="entry name" value="ADH_N"/>
    <property type="match status" value="1"/>
</dbReference>
<dbReference type="InterPro" id="IPR020841">
    <property type="entry name" value="PKS_Beta-ketoAc_synthase_dom"/>
</dbReference>
<protein>
    <recommendedName>
        <fullName evidence="15">Carrier domain-containing protein</fullName>
    </recommendedName>
</protein>
<dbReference type="SMART" id="SM00823">
    <property type="entry name" value="PKS_PP"/>
    <property type="match status" value="1"/>
</dbReference>
<keyword evidence="2" id="KW-0596">Phosphopantetheine</keyword>
<evidence type="ECO:0000259" key="12">
    <source>
        <dbReference type="PROSITE" id="PS52019"/>
    </source>
</evidence>
<comment type="caution">
    <text evidence="13">The sequence shown here is derived from an EMBL/GenBank/DDBJ whole genome shotgun (WGS) entry which is preliminary data.</text>
</comment>
<dbReference type="InterPro" id="IPR029056">
    <property type="entry name" value="Ribokinase-like"/>
</dbReference>
<reference evidence="13 14" key="1">
    <citation type="submission" date="2023-08" db="EMBL/GenBank/DDBJ databases">
        <title>Black Yeasts Isolated from many extreme environments.</title>
        <authorList>
            <person name="Coleine C."/>
            <person name="Stajich J.E."/>
            <person name="Selbmann L."/>
        </authorList>
    </citation>
    <scope>NUCLEOTIDE SEQUENCE [LARGE SCALE GENOMIC DNA]</scope>
    <source>
        <strain evidence="13 14">CCFEE 5792</strain>
    </source>
</reference>
<dbReference type="SUPFAM" id="SSF50129">
    <property type="entry name" value="GroES-like"/>
    <property type="match status" value="1"/>
</dbReference>
<dbReference type="InterPro" id="IPR032821">
    <property type="entry name" value="PKS_assoc"/>
</dbReference>
<dbReference type="Gene3D" id="3.40.1190.20">
    <property type="match status" value="1"/>
</dbReference>
<dbReference type="InterPro" id="IPR014043">
    <property type="entry name" value="Acyl_transferase_dom"/>
</dbReference>
<comment type="similarity">
    <text evidence="1">Belongs to the carnitine/choline acetyltransferase family.</text>
</comment>
<dbReference type="InterPro" id="IPR016036">
    <property type="entry name" value="Malonyl_transacylase_ACP-bd"/>
</dbReference>
<dbReference type="InterPro" id="IPR000542">
    <property type="entry name" value="Carn_acyl_trans"/>
</dbReference>
<feature type="region of interest" description="Disordered" evidence="9">
    <location>
        <begin position="3092"/>
        <end position="3112"/>
    </location>
</feature>
<sequence length="3513" mass="384064">MSPVHPEPIAIVGFGFRLPGGATNAEGLWEILAEGRQCWTDVPESRYNWKGFHHANPDAKGTHNARGGFFLEQNIADFDAQFFGMSATESAAVDPQQRLLLEVSYEALENAGLPLEHLRGSQTGVYVALVSRDYDRQIYKDPMQIPKHHLTGCGDATACGRISYVFDFKGPCMSLDTGCSGGMVGVHLACQALQLGESSLALVGGTNLLLGPDMTMAMSNLHMVNDNGRCYPFDSRGAGYGRAEGVAVVVLKRLSDALKDGDSVRAIIRGSGIGQDGKTNGILLPSSQAQRDLAASLYKKSGIDPQKVAYVEAHGTGTQAGDAAEVNSIKEVFIGDQSTRNIPLLLGSIKANLGHSESASGLAGILKATLSLEKALIPPVAQLVIQKEDVTKAIRDSAVHIPTKLEHWPHSGVRYASVNSFGFGGSNAHVILESAPEFDVPSATSPHSDWKTSTSNGINRVETNCSSPERLPSGSMCQHELFVVSARSKPSLEQMTADLKLWLERQELTPSLIQNLAYTLNKRRSRFNWRSSFVASTQSGLWEALGAARHIRCSNTLNVVFLFTGQGAQYATMGRELLGFSNTFANSLRKSQRILRELGASWNLLDELSKPEKSSRVNSSELSQPTTTAIQVALVDLLKDLGVQPRAVIGHSSGEVGAAYAAGALTQYDALNISYHKGFVADWCRQVVKTKGAMLAVGLGERQISQYLEQVHCGTASVACVNSPSSVTVSGDESAVFELQKLLNDDSVFNRLLKVDIAYHSHHMKAVCGTFGDAISAVKNQDVTSGTSFFSSVTGKSKTTNFGPSYWVDNLVSKVRFSDALENLVETYRGSGSPPLHFVEVGPHSALQGPIRQILTSFEAESVKWSYSCTLVRTKDAHQAVLEALGNLWEQGISVNMDKVIALRPESSSARRRPLTDLPPYPWEHSSTHWFESRLSKDYRLRQHRPHDLLGLRLTGTTTIEPVFRHILNVDDQPWLQQHIIDGFALYPGSAFLVHAIEGLKQISQDRGQVAIQEYCFKDVSFNKALVVPSSPASVEILVSLKPSRMRNERLSMTWLDFRVTSQSQEGVWNEHCQGFIRAGFGTGDESPLIVTDQIEKAHQACELNMPAAHLYEDLRHNGIDYGEDFSIIKRLKIGHQLAVAHVEIPDIRRCMPGGEIEPHVIHPALFDAFMHVAIPIYHRHCTRGPVMLTHIGEASVSASIVNNPGAELAVVCKLTQAERRFGAVNVSIAQSDERGVWHEVCSLTQEEFRSIGEGGNQKSSPASVFQSYNLEWCPLAHWPSQSRLKPTQRIEISQISGSRFATTLAFDLANHLPNECQGTVVQYRPELMNVDSLQVVINEWSSASRDDHINQSRVQETARQLAQFKSVLLVSIAPIKPAVPIVTAVNPVTRREGQKLVTLEYQDISSDEHKLIHLLEEIITTSFAVGHQSAGSGADYRYCDGTLMALKLVPHEPTAARLKSIEVEEPVKGIAAYHQPHRSIKLDFTTPGLLTSACFIEDEKPQTAANTEHVLVKVHAHAINQTDVAIALGRALPSEAMVGEFSGVVVGVGSGAVDKFSIGDRVCGWGSSPYTNIASVNFNFLHRIADDVSFAEGATIPLAFQTAYHALIDLAHMESSQRILIHGAAGAVGQAAILLARHIGAEIYVTVGDEKKMQMLMNTVHIDPNHIFSSRSAVFAHKIRELTGGTGVDIVLNCCSTDLIDASLSCVSEFGTFINLPKSGAELSASSLRNNISVVSVDMDALRNRHPAKTQTKFQKVMALYNEGFLGPLRYTCLPMEEFVQGFKLVQTQNGVGKVVLSADDTTRVRQVLERPDLDAEATYVVHGPHSVTSKNIVQYLKEHGGAHVFHISNTGEIERHSSSGVQKLVDSKDECSSIKSVVRDSLANMPPIKGLFDLRVCDEVIQGFSLFDVQLTTLQIESSLVETTKNGGNPLKQSDAITTGVLTDILQDQQLDFLITISPMAVLAESGNVNRTSIGTKIGRVTQHHMRLFLPDPAIIQGPFPAEGLLGRDDNGKTNEACVTALWDYGISRMANKEATLDLFFVDHTQLERFASETGLRQHFPFFNDLVSVSVSHKGQSEHNVESVGQKLKKTSDEHQVHKIILDEVCRQLVDFCALEVEDMTAEAAIADIGLDSLLAIEFKNSIVKTLGAQMQTTEILDAPTLNDLTKLIAQRSKFVTDTSKVEGVIANGHGVDRHEALSDFNNVDTSDLKLPLLQIPPLKSLIDRHLTYVRAFASEEEFQVTKGIADRFQQPSGPGSRLYDRLLAVKDANPEDWYHDLYLKSQYLARKGALAPYMLFFFSHPLSLVQHSQSTRAALITSTLIRYKNALENGKIKPRYLHEQQLCMDLYKNLFNTCRKPQLGLDSFEKYNGVEYFVVLRQGHGYKVDFRGIEENLDHETLEATFAGILKQEPIDIDWTGILTADHRVSWARNYQTFVKTSLQNARYIETMERAAFIICLDDAQPETPEKRARQIHFGNGFNRWFDKSMQFVVCSNGISGIVADHTGLDAPTVQELNMLIADAISKYDPSGNSLAGRSLEAEKLAHNGFVGIDEEIQRIRVNFENAIGTQHHFFPESLPWGSSLVKSYKLPPNSIFQLVVQIAAFRYFGYIPATWETVLQSTFHKGRVEINQIVSQQVATFVKAAVDSEVPVATCRQLLTEAARTHSGTVLSCTRAGGSDRFLTILRDMVEEGEEEPELYRDPVYKRSRPRKLMSSCFKTHMAENGCFMKDGNAIWLHFEVEEDRRSFSSGKHISALDKIFRVSEEVQDALATGKPVVALETTIYTHGYPYPENVALSSHLESLVRVNGGVPATIGVLNGVAQVGMGPEQLIELVKTAGQKTTWKLSRRDLGFIGGLGLRGQRLNGGTTIAGTMILAHLAGIKIFATGGLGGVHRGGENSMDISADLTELGRTPVTVISSGCKSFLDIARTLEFLETQGVGVGTFADGRRGDVEFPAFFCRDSGVKSPQTIRDEVDAAAIVYAQSALGLQSGFLFANPVPEDSAMVKEEIDSIISAAVAESQEKGISGNANTPYILKRIRELSEGRSIKANTALVEGNVIRGTKVAVELAKLERGNGVAPPRHESIIVPRSKPLALPASPNPSHTGKPSQTQAGAVDVLVAGSLASDTICDYQPLDDDPTKSSPILSTSNPAQIAQAAGGVGHNVALAAHFAGAKVSLASVVADDLAGNTLIEYMAKSGLPTRHILQIPTASGARTAQYMAVNDRNKDLVVAMADMSILVRSELESLEYWTSLLAESKPEWVVVDANWSPSILSSILTAAQLNKANIAFEPVSVAKAARLFHKDNTAITRRKVVPEHIVNLAAPNQFELTALFNAAREASMFESEEWWTLIDSYGLSASTSRARLTAVAGRDLVEEGIPQQCIQLLPFIPNMVIKLGRKGCLVANLLKEDDAKLRNPDYAPYIVARSHAEDRRIGGVYMRLFRPSHEVQQSEIVSVNGIGDTMLGVIVAGLVQRHTLETVVPIAQDAAVLTLKSAQPVSPEVRSIQARLTGRS</sequence>
<dbReference type="InterPro" id="IPR036291">
    <property type="entry name" value="NAD(P)-bd_dom_sf"/>
</dbReference>
<dbReference type="InterPro" id="IPR014030">
    <property type="entry name" value="Ketoacyl_synth_N"/>
</dbReference>
<evidence type="ECO:0000256" key="8">
    <source>
        <dbReference type="PROSITE-ProRule" id="PRU01363"/>
    </source>
</evidence>
<evidence type="ECO:0000256" key="6">
    <source>
        <dbReference type="ARBA" id="ARBA00023315"/>
    </source>
</evidence>
<dbReference type="InterPro" id="IPR036736">
    <property type="entry name" value="ACP-like_sf"/>
</dbReference>
<evidence type="ECO:0000256" key="1">
    <source>
        <dbReference type="ARBA" id="ARBA00005232"/>
    </source>
</evidence>
<dbReference type="Gene3D" id="3.30.70.3290">
    <property type="match status" value="1"/>
</dbReference>
<feature type="region of interest" description="C-terminal hotdog fold" evidence="8">
    <location>
        <begin position="1103"/>
        <end position="1258"/>
    </location>
</feature>
<feature type="domain" description="PKS/mFAS DH" evidence="12">
    <location>
        <begin position="947"/>
        <end position="1258"/>
    </location>
</feature>
<dbReference type="InterPro" id="IPR049900">
    <property type="entry name" value="PKS_mFAS_DH"/>
</dbReference>
<dbReference type="Pfam" id="PF00294">
    <property type="entry name" value="PfkB"/>
    <property type="match status" value="1"/>
</dbReference>
<dbReference type="GO" id="GO:0044550">
    <property type="term" value="P:secondary metabolite biosynthetic process"/>
    <property type="evidence" value="ECO:0007669"/>
    <property type="project" value="TreeGrafter"/>
</dbReference>
<dbReference type="SUPFAM" id="SSF51735">
    <property type="entry name" value="NAD(P)-binding Rossmann-fold domains"/>
    <property type="match status" value="1"/>
</dbReference>
<gene>
    <name evidence="13" type="ORF">LTR84_012454</name>
</gene>
<dbReference type="Gene3D" id="3.30.559.70">
    <property type="entry name" value="Choline/Carnitine o-acyltransferase, domain 2"/>
    <property type="match status" value="1"/>
</dbReference>
<evidence type="ECO:0000256" key="7">
    <source>
        <dbReference type="PIRSR" id="PIRSR600542-1"/>
    </source>
</evidence>
<dbReference type="InterPro" id="IPR011611">
    <property type="entry name" value="PfkB_dom"/>
</dbReference>
<dbReference type="SMART" id="SM00829">
    <property type="entry name" value="PKS_ER"/>
    <property type="match status" value="1"/>
</dbReference>
<dbReference type="InterPro" id="IPR020843">
    <property type="entry name" value="ER"/>
</dbReference>
<dbReference type="SUPFAM" id="SSF53901">
    <property type="entry name" value="Thiolase-like"/>
    <property type="match status" value="1"/>
</dbReference>
<dbReference type="InterPro" id="IPR009081">
    <property type="entry name" value="PP-bd_ACP"/>
</dbReference>
<evidence type="ECO:0000256" key="2">
    <source>
        <dbReference type="ARBA" id="ARBA00022450"/>
    </source>
</evidence>
<dbReference type="PROSITE" id="PS52004">
    <property type="entry name" value="KS3_2"/>
    <property type="match status" value="1"/>
</dbReference>
<feature type="domain" description="Ketosynthase family 3 (KS3)" evidence="11">
    <location>
        <begin position="6"/>
        <end position="434"/>
    </location>
</feature>
<feature type="region of interest" description="N-terminal hotdog fold" evidence="8">
    <location>
        <begin position="947"/>
        <end position="1084"/>
    </location>
</feature>
<feature type="compositionally biased region" description="Polar residues" evidence="9">
    <location>
        <begin position="3101"/>
        <end position="3112"/>
    </location>
</feature>
<evidence type="ECO:0000259" key="11">
    <source>
        <dbReference type="PROSITE" id="PS52004"/>
    </source>
</evidence>
<dbReference type="InterPro" id="IPR011032">
    <property type="entry name" value="GroES-like_sf"/>
</dbReference>
<dbReference type="PANTHER" id="PTHR43775">
    <property type="entry name" value="FATTY ACID SYNTHASE"/>
    <property type="match status" value="1"/>
</dbReference>
<evidence type="ECO:0008006" key="15">
    <source>
        <dbReference type="Google" id="ProtNLM"/>
    </source>
</evidence>
<dbReference type="Gene3D" id="3.40.1790.10">
    <property type="entry name" value="Indigoidine synthase domain"/>
    <property type="match status" value="1"/>
</dbReference>
<dbReference type="InterPro" id="IPR013154">
    <property type="entry name" value="ADH-like_N"/>
</dbReference>
<dbReference type="HAMAP" id="MF_01876">
    <property type="entry name" value="PsiMP_glycosidase"/>
    <property type="match status" value="1"/>
</dbReference>
<feature type="active site" description="Proton acceptor" evidence="7">
    <location>
        <position position="2505"/>
    </location>
</feature>
<dbReference type="Pfam" id="PF04227">
    <property type="entry name" value="Indigoidine_A"/>
    <property type="match status" value="1"/>
</dbReference>
<dbReference type="PROSITE" id="PS00440">
    <property type="entry name" value="ACYLTRANSF_C_2"/>
    <property type="match status" value="1"/>
</dbReference>
<dbReference type="EMBL" id="JAVRRD010000008">
    <property type="protein sequence ID" value="KAK5055904.1"/>
    <property type="molecule type" value="Genomic_DNA"/>
</dbReference>
<dbReference type="Pfam" id="PF23297">
    <property type="entry name" value="ACP_SdgA_C"/>
    <property type="match status" value="1"/>
</dbReference>
<dbReference type="Pfam" id="PF00698">
    <property type="entry name" value="Acyl_transf_1"/>
    <property type="match status" value="1"/>
</dbReference>
<dbReference type="InterPro" id="IPR014031">
    <property type="entry name" value="Ketoacyl_synth_C"/>
</dbReference>
<keyword evidence="5" id="KW-0511">Multifunctional enzyme</keyword>
<accession>A0AAV9NEC9</accession>
<dbReference type="Pfam" id="PF00107">
    <property type="entry name" value="ADH_zinc_N"/>
    <property type="match status" value="1"/>
</dbReference>
<dbReference type="Gene3D" id="3.90.180.10">
    <property type="entry name" value="Medium-chain alcohol dehydrogenases, catalytic domain"/>
    <property type="match status" value="1"/>
</dbReference>
<dbReference type="InterPro" id="IPR016039">
    <property type="entry name" value="Thiolase-like"/>
</dbReference>
<dbReference type="SUPFAM" id="SSF52777">
    <property type="entry name" value="CoA-dependent acyltransferases"/>
    <property type="match status" value="2"/>
</dbReference>
<dbReference type="Gene3D" id="3.30.559.10">
    <property type="entry name" value="Chloramphenicol acetyltransferase-like domain"/>
    <property type="match status" value="1"/>
</dbReference>
<dbReference type="InterPro" id="IPR022830">
    <property type="entry name" value="Indigdn_synthA-like"/>
</dbReference>
<evidence type="ECO:0000259" key="10">
    <source>
        <dbReference type="PROSITE" id="PS50075"/>
    </source>
</evidence>
<dbReference type="Gene3D" id="3.40.366.10">
    <property type="entry name" value="Malonyl-Coenzyme A Acyl Carrier Protein, domain 2"/>
    <property type="match status" value="1"/>
</dbReference>
<dbReference type="GO" id="GO:0004312">
    <property type="term" value="F:fatty acid synthase activity"/>
    <property type="evidence" value="ECO:0007669"/>
    <property type="project" value="TreeGrafter"/>
</dbReference>
<dbReference type="GO" id="GO:0016491">
    <property type="term" value="F:oxidoreductase activity"/>
    <property type="evidence" value="ECO:0007669"/>
    <property type="project" value="InterPro"/>
</dbReference>
<dbReference type="Pfam" id="PF21089">
    <property type="entry name" value="PKS_DH_N"/>
    <property type="match status" value="1"/>
</dbReference>
<dbReference type="SUPFAM" id="SSF55048">
    <property type="entry name" value="Probable ACP-binding domain of malonyl-CoA ACP transacylase"/>
    <property type="match status" value="1"/>
</dbReference>
<dbReference type="PROSITE" id="PS50075">
    <property type="entry name" value="CARRIER"/>
    <property type="match status" value="1"/>
</dbReference>
<evidence type="ECO:0000313" key="14">
    <source>
        <dbReference type="Proteomes" id="UP001358417"/>
    </source>
</evidence>
<dbReference type="InterPro" id="IPR013149">
    <property type="entry name" value="ADH-like_C"/>
</dbReference>
<dbReference type="SUPFAM" id="SSF53613">
    <property type="entry name" value="Ribokinase-like"/>
    <property type="match status" value="1"/>
</dbReference>
<dbReference type="CDD" id="cd00833">
    <property type="entry name" value="PKS"/>
    <property type="match status" value="1"/>
</dbReference>
<dbReference type="PANTHER" id="PTHR43775:SF22">
    <property type="entry name" value="SYNTHASE, PUTATIVE (JCVI)-RELATED"/>
    <property type="match status" value="1"/>
</dbReference>
<dbReference type="Pfam" id="PF02801">
    <property type="entry name" value="Ketoacyl-synt_C"/>
    <property type="match status" value="1"/>
</dbReference>
<evidence type="ECO:0000256" key="3">
    <source>
        <dbReference type="ARBA" id="ARBA00022553"/>
    </source>
</evidence>
<dbReference type="Gene3D" id="3.10.129.110">
    <property type="entry name" value="Polyketide synthase dehydratase"/>
    <property type="match status" value="1"/>
</dbReference>
<dbReference type="InterPro" id="IPR042104">
    <property type="entry name" value="PKS_dehydratase_sf"/>
</dbReference>
<dbReference type="PROSITE" id="PS52019">
    <property type="entry name" value="PKS_MFAS_DH"/>
    <property type="match status" value="1"/>
</dbReference>
<dbReference type="SUPFAM" id="SSF52151">
    <property type="entry name" value="FabD/lysophospholipase-like"/>
    <property type="match status" value="1"/>
</dbReference>
<keyword evidence="6" id="KW-0012">Acyltransferase</keyword>
<dbReference type="InterPro" id="IPR020806">
    <property type="entry name" value="PKS_PP-bd"/>
</dbReference>
<evidence type="ECO:0000256" key="9">
    <source>
        <dbReference type="SAM" id="MobiDB-lite"/>
    </source>
</evidence>
<feature type="active site" description="Proton acceptor; for dehydratase activity" evidence="8">
    <location>
        <position position="979"/>
    </location>
</feature>
<dbReference type="CDD" id="cd05195">
    <property type="entry name" value="enoyl_red"/>
    <property type="match status" value="1"/>
</dbReference>
<dbReference type="SMART" id="SM00826">
    <property type="entry name" value="PKS_DH"/>
    <property type="match status" value="1"/>
</dbReference>
<keyword evidence="14" id="KW-1185">Reference proteome</keyword>
<dbReference type="SMART" id="SM00827">
    <property type="entry name" value="PKS_AT"/>
    <property type="match status" value="1"/>
</dbReference>
<dbReference type="Pfam" id="PF16197">
    <property type="entry name" value="KAsynt_C_assoc"/>
    <property type="match status" value="1"/>
</dbReference>
<dbReference type="InterPro" id="IPR042231">
    <property type="entry name" value="Cho/carn_acyl_trans_2"/>
</dbReference>
<dbReference type="InterPro" id="IPR016035">
    <property type="entry name" value="Acyl_Trfase/lysoPLipase"/>
</dbReference>
<dbReference type="InterPro" id="IPR023213">
    <property type="entry name" value="CAT-like_dom_sf"/>
</dbReference>
<organism evidence="13 14">
    <name type="scientific">Exophiala bonariae</name>
    <dbReference type="NCBI Taxonomy" id="1690606"/>
    <lineage>
        <taxon>Eukaryota</taxon>
        <taxon>Fungi</taxon>
        <taxon>Dikarya</taxon>
        <taxon>Ascomycota</taxon>
        <taxon>Pezizomycotina</taxon>
        <taxon>Eurotiomycetes</taxon>
        <taxon>Chaetothyriomycetidae</taxon>
        <taxon>Chaetothyriales</taxon>
        <taxon>Herpotrichiellaceae</taxon>
        <taxon>Exophiala</taxon>
    </lineage>
</organism>
<keyword evidence="3" id="KW-0597">Phosphoprotein</keyword>
<evidence type="ECO:0000256" key="4">
    <source>
        <dbReference type="ARBA" id="ARBA00022679"/>
    </source>
</evidence>
<dbReference type="Pfam" id="PF00109">
    <property type="entry name" value="ketoacyl-synt"/>
    <property type="match status" value="1"/>
</dbReference>
<dbReference type="InterPro" id="IPR007342">
    <property type="entry name" value="PsuG"/>
</dbReference>
<dbReference type="SMART" id="SM00825">
    <property type="entry name" value="PKS_KS"/>
    <property type="match status" value="1"/>
</dbReference>
<dbReference type="Gene3D" id="1.10.1200.10">
    <property type="entry name" value="ACP-like"/>
    <property type="match status" value="1"/>
</dbReference>
<dbReference type="SUPFAM" id="SSF110581">
    <property type="entry name" value="Indigoidine synthase A-like"/>
    <property type="match status" value="1"/>
</dbReference>
<dbReference type="Pfam" id="PF14765">
    <property type="entry name" value="PS-DH"/>
    <property type="match status" value="1"/>
</dbReference>
<keyword evidence="4" id="KW-0808">Transferase</keyword>